<organism evidence="1 2">
    <name type="scientific">Geodia barretti</name>
    <name type="common">Barrett's horny sponge</name>
    <dbReference type="NCBI Taxonomy" id="519541"/>
    <lineage>
        <taxon>Eukaryota</taxon>
        <taxon>Metazoa</taxon>
        <taxon>Porifera</taxon>
        <taxon>Demospongiae</taxon>
        <taxon>Heteroscleromorpha</taxon>
        <taxon>Tetractinellida</taxon>
        <taxon>Astrophorina</taxon>
        <taxon>Geodiidae</taxon>
        <taxon>Geodia</taxon>
    </lineage>
</organism>
<protein>
    <submittedName>
        <fullName evidence="1">Uncharacterized protein</fullName>
    </submittedName>
</protein>
<dbReference type="Proteomes" id="UP001174909">
    <property type="component" value="Unassembled WGS sequence"/>
</dbReference>
<dbReference type="AlphaFoldDB" id="A0AA35R1A4"/>
<accession>A0AA35R1A4</accession>
<keyword evidence="2" id="KW-1185">Reference proteome</keyword>
<name>A0AA35R1A4_GEOBA</name>
<reference evidence="1" key="1">
    <citation type="submission" date="2023-03" db="EMBL/GenBank/DDBJ databases">
        <authorList>
            <person name="Steffen K."/>
            <person name="Cardenas P."/>
        </authorList>
    </citation>
    <scope>NUCLEOTIDE SEQUENCE</scope>
</reference>
<comment type="caution">
    <text evidence="1">The sequence shown here is derived from an EMBL/GenBank/DDBJ whole genome shotgun (WGS) entry which is preliminary data.</text>
</comment>
<proteinExistence type="predicted"/>
<gene>
    <name evidence="1" type="ORF">GBAR_LOCUS2669</name>
</gene>
<evidence type="ECO:0000313" key="2">
    <source>
        <dbReference type="Proteomes" id="UP001174909"/>
    </source>
</evidence>
<dbReference type="EMBL" id="CASHTH010000370">
    <property type="protein sequence ID" value="CAI7999242.1"/>
    <property type="molecule type" value="Genomic_DNA"/>
</dbReference>
<sequence>MSCDRLELSDSNGLKKAGLVRCKSDPRKEITGTLGVKKRKGQANQIGLARNYSVKGVTRDSTLVLAGYPYHGQRVRQPQPGLPGK</sequence>
<evidence type="ECO:0000313" key="1">
    <source>
        <dbReference type="EMBL" id="CAI7999242.1"/>
    </source>
</evidence>